<keyword evidence="17" id="KW-1185">Reference proteome</keyword>
<evidence type="ECO:0000256" key="4">
    <source>
        <dbReference type="ARBA" id="ARBA00022723"/>
    </source>
</evidence>
<dbReference type="SMART" id="SM00440">
    <property type="entry name" value="ZnF_C2C2"/>
    <property type="match status" value="1"/>
</dbReference>
<dbReference type="GO" id="GO:0005666">
    <property type="term" value="C:RNA polymerase III complex"/>
    <property type="evidence" value="ECO:0007669"/>
    <property type="project" value="TreeGrafter"/>
</dbReference>
<evidence type="ECO:0000313" key="17">
    <source>
        <dbReference type="Proteomes" id="UP000078046"/>
    </source>
</evidence>
<name>A0A177B092_9BILA</name>
<evidence type="ECO:0000256" key="1">
    <source>
        <dbReference type="ARBA" id="ARBA00004123"/>
    </source>
</evidence>
<dbReference type="SMART" id="SM00661">
    <property type="entry name" value="RPOL9"/>
    <property type="match status" value="1"/>
</dbReference>
<evidence type="ECO:0000256" key="14">
    <source>
        <dbReference type="RuleBase" id="RU003474"/>
    </source>
</evidence>
<protein>
    <recommendedName>
        <fullName evidence="2">DNA-directed RNA polymerase III subunit RPC10</fullName>
    </recommendedName>
    <alternativeName>
        <fullName evidence="12">DNA-directed RNA polymerase III subunit K</fullName>
    </alternativeName>
    <alternativeName>
        <fullName evidence="9">RNA polymerase III subunit C11</fullName>
    </alternativeName>
</protein>
<evidence type="ECO:0000256" key="3">
    <source>
        <dbReference type="ARBA" id="ARBA00022478"/>
    </source>
</evidence>
<dbReference type="InterPro" id="IPR001529">
    <property type="entry name" value="Zn_ribbon_RPB9"/>
</dbReference>
<evidence type="ECO:0000256" key="5">
    <source>
        <dbReference type="ARBA" id="ARBA00022771"/>
    </source>
</evidence>
<keyword evidence="8" id="KW-0539">Nucleus</keyword>
<dbReference type="PROSITE" id="PS00466">
    <property type="entry name" value="ZF_TFIIS_1"/>
    <property type="match status" value="1"/>
</dbReference>
<evidence type="ECO:0000256" key="11">
    <source>
        <dbReference type="ARBA" id="ARBA00054653"/>
    </source>
</evidence>
<dbReference type="GO" id="GO:0003676">
    <property type="term" value="F:nucleic acid binding"/>
    <property type="evidence" value="ECO:0007669"/>
    <property type="project" value="InterPro"/>
</dbReference>
<reference evidence="16 17" key="1">
    <citation type="submission" date="2016-04" db="EMBL/GenBank/DDBJ databases">
        <title>The genome of Intoshia linei affirms orthonectids as highly simplified spiralians.</title>
        <authorList>
            <person name="Mikhailov K.V."/>
            <person name="Slusarev G.S."/>
            <person name="Nikitin M.A."/>
            <person name="Logacheva M.D."/>
            <person name="Penin A."/>
            <person name="Aleoshin V."/>
            <person name="Panchin Y.V."/>
        </authorList>
    </citation>
    <scope>NUCLEOTIDE SEQUENCE [LARGE SCALE GENOMIC DNA]</scope>
    <source>
        <strain evidence="16">Intl2013</strain>
        <tissue evidence="16">Whole animal</tissue>
    </source>
</reference>
<dbReference type="CDD" id="cd10509">
    <property type="entry name" value="Zn-ribbon_RPC11"/>
    <property type="match status" value="1"/>
</dbReference>
<evidence type="ECO:0000313" key="16">
    <source>
        <dbReference type="EMBL" id="OAF67688.1"/>
    </source>
</evidence>
<evidence type="ECO:0000256" key="13">
    <source>
        <dbReference type="PROSITE-ProRule" id="PRU00472"/>
    </source>
</evidence>
<dbReference type="Pfam" id="PF01096">
    <property type="entry name" value="Zn_ribbon_TFIIS"/>
    <property type="match status" value="1"/>
</dbReference>
<comment type="caution">
    <text evidence="16">The sequence shown here is derived from an EMBL/GenBank/DDBJ whole genome shotgun (WGS) entry which is preliminary data.</text>
</comment>
<dbReference type="PANTHER" id="PTHR11239:SF12">
    <property type="entry name" value="DNA-DIRECTED RNA POLYMERASE III SUBUNIT RPC10"/>
    <property type="match status" value="1"/>
</dbReference>
<dbReference type="PROSITE" id="PS51133">
    <property type="entry name" value="ZF_TFIIS_2"/>
    <property type="match status" value="1"/>
</dbReference>
<proteinExistence type="inferred from homology"/>
<dbReference type="Gene3D" id="2.20.25.10">
    <property type="match status" value="1"/>
</dbReference>
<evidence type="ECO:0000256" key="10">
    <source>
        <dbReference type="ARBA" id="ARBA00044007"/>
    </source>
</evidence>
<comment type="similarity">
    <text evidence="14">Belongs to the archaeal rpoM/eukaryotic RPA12/RPB9/RPC11 RNA polymerase family.</text>
</comment>
<feature type="domain" description="TFIIS-type" evidence="15">
    <location>
        <begin position="170"/>
        <end position="212"/>
    </location>
</feature>
<dbReference type="InterPro" id="IPR034014">
    <property type="entry name" value="Zn_ribbon_RPC11_C"/>
</dbReference>
<dbReference type="FunFam" id="2.20.25.10:FF:000005">
    <property type="entry name" value="DNA-directed RNA polymerase subunit"/>
    <property type="match status" value="1"/>
</dbReference>
<dbReference type="AlphaFoldDB" id="A0A177B092"/>
<dbReference type="GO" id="GO:0006386">
    <property type="term" value="P:termination of RNA polymerase III transcription"/>
    <property type="evidence" value="ECO:0007669"/>
    <property type="project" value="TreeGrafter"/>
</dbReference>
<evidence type="ECO:0000256" key="7">
    <source>
        <dbReference type="ARBA" id="ARBA00023163"/>
    </source>
</evidence>
<dbReference type="GO" id="GO:0003899">
    <property type="term" value="F:DNA-directed RNA polymerase activity"/>
    <property type="evidence" value="ECO:0007669"/>
    <property type="project" value="InterPro"/>
</dbReference>
<dbReference type="GO" id="GO:0008270">
    <property type="term" value="F:zinc ion binding"/>
    <property type="evidence" value="ECO:0007669"/>
    <property type="project" value="UniProtKB-KW"/>
</dbReference>
<evidence type="ECO:0000259" key="15">
    <source>
        <dbReference type="PROSITE" id="PS51133"/>
    </source>
</evidence>
<accession>A0A177B092</accession>
<dbReference type="PANTHER" id="PTHR11239">
    <property type="entry name" value="DNA-DIRECTED RNA POLYMERASE"/>
    <property type="match status" value="1"/>
</dbReference>
<keyword evidence="4 14" id="KW-0479">Metal-binding</keyword>
<evidence type="ECO:0000256" key="9">
    <source>
        <dbReference type="ARBA" id="ARBA00029985"/>
    </source>
</evidence>
<comment type="function">
    <text evidence="11">Core component of RNA polymerase III (Pol III) which synthesizes small non-coding RNAs using the four ribonucleoside triphosphates as substrates. Can mediate Pol I proofreading of the nascent RNA transcript. Anchors into the Pol III active site to constantly monitor transcription fidelity, cleaves mis-incorporated 5'-ribonucleotides and restarts the transcription process. Once Pol III reaches the poly(dT) termination signal, can induce Pol III clamp opening and transcription termination. Pol III plays an important role in sensing and limiting infection by intracellular bacteria and DNA viruses. Acts as a nuclear and cytosolic DNA sensor involved in innate immune response. Can sense non-self dsDNA that serves as template for transcription into dsRNA. The non-self RNA polymerase III transcripts, such as Epstein-Barr virus-encoded RNAs (EBERs) induce type I interferon and NF-kappa-B through the RIG-I pathway.</text>
</comment>
<gene>
    <name evidence="16" type="ORF">A3Q56_04568</name>
</gene>
<comment type="subcellular location">
    <subcellularLocation>
        <location evidence="1">Nucleus</location>
    </subcellularLocation>
</comment>
<dbReference type="InterPro" id="IPR012164">
    <property type="entry name" value="Rpa12/Rpb9/Rpc10/TFS"/>
</dbReference>
<evidence type="ECO:0000256" key="2">
    <source>
        <dbReference type="ARBA" id="ARBA00020093"/>
    </source>
</evidence>
<dbReference type="OrthoDB" id="282152at2759"/>
<evidence type="ECO:0000256" key="12">
    <source>
        <dbReference type="ARBA" id="ARBA00078854"/>
    </source>
</evidence>
<dbReference type="Proteomes" id="UP000078046">
    <property type="component" value="Unassembled WGS sequence"/>
</dbReference>
<dbReference type="EMBL" id="LWCA01000598">
    <property type="protein sequence ID" value="OAF67688.1"/>
    <property type="molecule type" value="Genomic_DNA"/>
</dbReference>
<comment type="subunit">
    <text evidence="10">Component of the RNA polymerase III complex consisting of 17 subunits: a ten-subunit horseshoe-shaped catalytic core composed of POLR3A/RPC1, POLR3B/RPC2, POLR1C/RPAC1, POLR1D/RPAC2, POLR3K/RPC10, POLR2E/RPABC1, POLR2F/RPABC2, POLR2H/RPABC3, POLR2K/RPABC4 and POLR2L/RPABC5; a mobile stalk composed of two subunits POLR3H/RPC8 and CRCP/RPC9, protruding from the core and functioning primarily in transcription initiation; and additional subunits homologous to general transcription factors of the RNA polymerase II machinery, POLR3C/RPC3-POLR3F/RPC6-POLR3G/RPC7 heterotrimer required for transcription initiation and POLR3D/RPC4-POLR3E/RPC5 heterodimer involved in both transcription initiation and termination.</text>
</comment>
<keyword evidence="5 13" id="KW-0863">Zinc-finger</keyword>
<evidence type="ECO:0000256" key="6">
    <source>
        <dbReference type="ARBA" id="ARBA00022833"/>
    </source>
</evidence>
<keyword evidence="3 14" id="KW-0240">DNA-directed RNA polymerase</keyword>
<sequence length="213" mass="25125">MKNDFNICVEDIKDDILNYILIALESTPFSKTKFSPAELAFGINIINKYCKERLEIDRLVNLQKKIMINEYKKHFHHAENFTLYLPINSKQENLYVPRTRIIRDGFMFCPVCNSQLITNPKFMKTMCFTCRNCSYHYSDFDKVSSKVYPKLKEVDDILGGSKAWENVDSIEETCPKCEKRRAFFMQVQTRSADEPMTTFYKCCNPKCGHRWKD</sequence>
<evidence type="ECO:0000256" key="8">
    <source>
        <dbReference type="ARBA" id="ARBA00023242"/>
    </source>
</evidence>
<keyword evidence="7 14" id="KW-0804">Transcription</keyword>
<dbReference type="InterPro" id="IPR001222">
    <property type="entry name" value="Znf_TFIIS"/>
</dbReference>
<keyword evidence="6" id="KW-0862">Zinc</keyword>
<organism evidence="16 17">
    <name type="scientific">Intoshia linei</name>
    <dbReference type="NCBI Taxonomy" id="1819745"/>
    <lineage>
        <taxon>Eukaryota</taxon>
        <taxon>Metazoa</taxon>
        <taxon>Spiralia</taxon>
        <taxon>Lophotrochozoa</taxon>
        <taxon>Mesozoa</taxon>
        <taxon>Orthonectida</taxon>
        <taxon>Rhopaluridae</taxon>
        <taxon>Intoshia</taxon>
    </lineage>
</organism>
<dbReference type="SUPFAM" id="SSF57783">
    <property type="entry name" value="Zinc beta-ribbon"/>
    <property type="match status" value="1"/>
</dbReference>